<dbReference type="Proteomes" id="UP000278036">
    <property type="component" value="Unassembled WGS sequence"/>
</dbReference>
<reference evidence="3 4" key="1">
    <citation type="submission" date="2018-09" db="EMBL/GenBank/DDBJ databases">
        <title>Roseomonas sp. nov., isolated from feces of Tibetan antelopes in the Qinghai-Tibet plateau, China.</title>
        <authorList>
            <person name="Tian Z."/>
        </authorList>
    </citation>
    <scope>NUCLEOTIDE SEQUENCE [LARGE SCALE GENOMIC DNA]</scope>
    <source>
        <strain evidence="3 4">Z24</strain>
    </source>
</reference>
<proteinExistence type="inferred from homology"/>
<keyword evidence="2" id="KW-0560">Oxidoreductase</keyword>
<evidence type="ECO:0000313" key="3">
    <source>
        <dbReference type="EMBL" id="RKK02540.1"/>
    </source>
</evidence>
<dbReference type="Gene3D" id="3.40.50.720">
    <property type="entry name" value="NAD(P)-binding Rossmann-like Domain"/>
    <property type="match status" value="1"/>
</dbReference>
<dbReference type="InParanoid" id="A0A3A9J917"/>
<sequence length="47" mass="4481">MPDPTRFAGKAAIVTGAAGGIGAATAARLAAEGAQVLLADREPGFAA</sequence>
<comment type="caution">
    <text evidence="3">The sequence shown here is derived from an EMBL/GenBank/DDBJ whole genome shotgun (WGS) entry which is preliminary data.</text>
</comment>
<evidence type="ECO:0000256" key="2">
    <source>
        <dbReference type="ARBA" id="ARBA00023002"/>
    </source>
</evidence>
<comment type="similarity">
    <text evidence="1">Belongs to the short-chain dehydrogenases/reductases (SDR) family.</text>
</comment>
<accession>A0A3A9J917</accession>
<feature type="non-terminal residue" evidence="3">
    <location>
        <position position="47"/>
    </location>
</feature>
<evidence type="ECO:0000256" key="1">
    <source>
        <dbReference type="ARBA" id="ARBA00006484"/>
    </source>
</evidence>
<name>A0A3A9J917_9PROT</name>
<dbReference type="GO" id="GO:0016491">
    <property type="term" value="F:oxidoreductase activity"/>
    <property type="evidence" value="ECO:0007669"/>
    <property type="project" value="UniProtKB-KW"/>
</dbReference>
<dbReference type="SUPFAM" id="SSF51735">
    <property type="entry name" value="NAD(P)-binding Rossmann-fold domains"/>
    <property type="match status" value="1"/>
</dbReference>
<organism evidence="3 4">
    <name type="scientific">Teichococcus wenyumeiae</name>
    <dbReference type="NCBI Taxonomy" id="2478470"/>
    <lineage>
        <taxon>Bacteria</taxon>
        <taxon>Pseudomonadati</taxon>
        <taxon>Pseudomonadota</taxon>
        <taxon>Alphaproteobacteria</taxon>
        <taxon>Acetobacterales</taxon>
        <taxon>Roseomonadaceae</taxon>
        <taxon>Roseomonas</taxon>
    </lineage>
</organism>
<dbReference type="PANTHER" id="PTHR43669:SF8">
    <property type="entry name" value="SHORT-CHAIN TYPE DEHYDROGENASE_REDUCTASE-RELATED"/>
    <property type="match status" value="1"/>
</dbReference>
<gene>
    <name evidence="3" type="ORF">D6Z83_19295</name>
</gene>
<dbReference type="Pfam" id="PF00106">
    <property type="entry name" value="adh_short"/>
    <property type="match status" value="1"/>
</dbReference>
<evidence type="ECO:0000313" key="4">
    <source>
        <dbReference type="Proteomes" id="UP000278036"/>
    </source>
</evidence>
<dbReference type="InterPro" id="IPR036291">
    <property type="entry name" value="NAD(P)-bd_dom_sf"/>
</dbReference>
<dbReference type="PANTHER" id="PTHR43669">
    <property type="entry name" value="5-KETO-D-GLUCONATE 5-REDUCTASE"/>
    <property type="match status" value="1"/>
</dbReference>
<protein>
    <submittedName>
        <fullName evidence="3">SDR family NAD(P)-dependent oxidoreductase</fullName>
    </submittedName>
</protein>
<dbReference type="AlphaFoldDB" id="A0A3A9J917"/>
<dbReference type="EMBL" id="RAQU01000145">
    <property type="protein sequence ID" value="RKK02540.1"/>
    <property type="molecule type" value="Genomic_DNA"/>
</dbReference>
<dbReference type="InterPro" id="IPR002347">
    <property type="entry name" value="SDR_fam"/>
</dbReference>